<dbReference type="InterPro" id="IPR036163">
    <property type="entry name" value="HMA_dom_sf"/>
</dbReference>
<evidence type="ECO:0000259" key="1">
    <source>
        <dbReference type="PROSITE" id="PS50846"/>
    </source>
</evidence>
<dbReference type="Gene3D" id="3.30.70.100">
    <property type="match status" value="1"/>
</dbReference>
<gene>
    <name evidence="2" type="ORF">EZE20_18170</name>
</gene>
<feature type="domain" description="HMA" evidence="1">
    <location>
        <begin position="1"/>
        <end position="66"/>
    </location>
</feature>
<dbReference type="AlphaFoldDB" id="A0A4R4K802"/>
<evidence type="ECO:0000313" key="2">
    <source>
        <dbReference type="EMBL" id="TDB62309.1"/>
    </source>
</evidence>
<dbReference type="InterPro" id="IPR006121">
    <property type="entry name" value="HMA_dom"/>
</dbReference>
<accession>A0A4R4K802</accession>
<sequence length="68" mass="7495">MTTHQFKTNIKCGACVAAVTPFLSPENGIESWEVDLKNPDRILTVTTEKDSEVVEQQLQKAGYVATVI</sequence>
<protein>
    <recommendedName>
        <fullName evidence="1">HMA domain-containing protein</fullName>
    </recommendedName>
</protein>
<dbReference type="Pfam" id="PF00403">
    <property type="entry name" value="HMA"/>
    <property type="match status" value="1"/>
</dbReference>
<proteinExistence type="predicted"/>
<reference evidence="2 3" key="1">
    <citation type="submission" date="2019-02" db="EMBL/GenBank/DDBJ databases">
        <title>Arundinibacter roseus gen. nov., sp. nov., a new member of the family Cytophagaceae.</title>
        <authorList>
            <person name="Szuroczki S."/>
            <person name="Khayer B."/>
            <person name="Sproer C."/>
            <person name="Toumi M."/>
            <person name="Szabo A."/>
            <person name="Felfoldi T."/>
            <person name="Schumann P."/>
            <person name="Toth E."/>
        </authorList>
    </citation>
    <scope>NUCLEOTIDE SEQUENCE [LARGE SCALE GENOMIC DNA]</scope>
    <source>
        <strain evidence="2 3">DMA-k-7a</strain>
    </source>
</reference>
<dbReference type="RefSeq" id="WP_132120309.1">
    <property type="nucleotide sequence ID" value="NZ_SMJU01000012.1"/>
</dbReference>
<dbReference type="OrthoDB" id="677920at2"/>
<evidence type="ECO:0000313" key="3">
    <source>
        <dbReference type="Proteomes" id="UP000295706"/>
    </source>
</evidence>
<keyword evidence="3" id="KW-1185">Reference proteome</keyword>
<dbReference type="Proteomes" id="UP000295706">
    <property type="component" value="Unassembled WGS sequence"/>
</dbReference>
<dbReference type="GO" id="GO:0046872">
    <property type="term" value="F:metal ion binding"/>
    <property type="evidence" value="ECO:0007669"/>
    <property type="project" value="InterPro"/>
</dbReference>
<name>A0A4R4K802_9BACT</name>
<dbReference type="EMBL" id="SMJU01000012">
    <property type="protein sequence ID" value="TDB62309.1"/>
    <property type="molecule type" value="Genomic_DNA"/>
</dbReference>
<dbReference type="PROSITE" id="PS50846">
    <property type="entry name" value="HMA_2"/>
    <property type="match status" value="1"/>
</dbReference>
<comment type="caution">
    <text evidence="2">The sequence shown here is derived from an EMBL/GenBank/DDBJ whole genome shotgun (WGS) entry which is preliminary data.</text>
</comment>
<dbReference type="SUPFAM" id="SSF55008">
    <property type="entry name" value="HMA, heavy metal-associated domain"/>
    <property type="match status" value="1"/>
</dbReference>
<organism evidence="2 3">
    <name type="scientific">Arundinibacter roseus</name>
    <dbReference type="NCBI Taxonomy" id="2070510"/>
    <lineage>
        <taxon>Bacteria</taxon>
        <taxon>Pseudomonadati</taxon>
        <taxon>Bacteroidota</taxon>
        <taxon>Cytophagia</taxon>
        <taxon>Cytophagales</taxon>
        <taxon>Spirosomataceae</taxon>
        <taxon>Arundinibacter</taxon>
    </lineage>
</organism>
<dbReference type="CDD" id="cd00371">
    <property type="entry name" value="HMA"/>
    <property type="match status" value="1"/>
</dbReference>